<keyword evidence="1" id="KW-0812">Transmembrane</keyword>
<organism evidence="2">
    <name type="scientific">Singulisphaera sp. Ch08</name>
    <dbReference type="NCBI Taxonomy" id="3120278"/>
    <lineage>
        <taxon>Bacteria</taxon>
        <taxon>Pseudomonadati</taxon>
        <taxon>Planctomycetota</taxon>
        <taxon>Planctomycetia</taxon>
        <taxon>Isosphaerales</taxon>
        <taxon>Isosphaeraceae</taxon>
        <taxon>Singulisphaera</taxon>
    </lineage>
</organism>
<feature type="transmembrane region" description="Helical" evidence="1">
    <location>
        <begin position="142"/>
        <end position="160"/>
    </location>
</feature>
<reference evidence="2" key="1">
    <citation type="submission" date="2024-05" db="EMBL/GenBank/DDBJ databases">
        <title>Planctomycetes of the genus Singulisphaera possess chitinolytic capabilities.</title>
        <authorList>
            <person name="Ivanova A."/>
        </authorList>
    </citation>
    <scope>NUCLEOTIDE SEQUENCE</scope>
    <source>
        <strain evidence="2">Ch08T</strain>
    </source>
</reference>
<gene>
    <name evidence="2" type="ORF">V5E97_26305</name>
</gene>
<sequence length="221" mass="24431">MAVVAIVAVSLAAAQVESAPRAAIAIIGACLFYLGYERYSAALTQRRVRGLTTSGLQKAVILLDSAIFSVSVIGFSDIAFLIGYYGFMKIAYKAVVMSHWTPYNDSGFMATGVVIGGILALCVASSLRRTIDREKLRYSHRWLNLWPVGLVIFLGIVLGSEEMRERYSFCQMMAAYHAGPNAQMDGLKNAAAHAWLRQWYERASIRPWLPVHPDRVPPSLE</sequence>
<protein>
    <submittedName>
        <fullName evidence="2">Uncharacterized protein</fullName>
    </submittedName>
</protein>
<dbReference type="RefSeq" id="WP_406694587.1">
    <property type="nucleotide sequence ID" value="NZ_CP155447.1"/>
</dbReference>
<proteinExistence type="predicted"/>
<feature type="transmembrane region" description="Helical" evidence="1">
    <location>
        <begin position="107"/>
        <end position="130"/>
    </location>
</feature>
<name>A0AAU7C9K6_9BACT</name>
<dbReference type="AlphaFoldDB" id="A0AAU7C9K6"/>
<accession>A0AAU7C9K6</accession>
<keyword evidence="1" id="KW-0472">Membrane</keyword>
<feature type="transmembrane region" description="Helical" evidence="1">
    <location>
        <begin position="23"/>
        <end position="39"/>
    </location>
</feature>
<feature type="transmembrane region" description="Helical" evidence="1">
    <location>
        <begin position="60"/>
        <end position="87"/>
    </location>
</feature>
<evidence type="ECO:0000313" key="2">
    <source>
        <dbReference type="EMBL" id="XBH01841.1"/>
    </source>
</evidence>
<keyword evidence="1" id="KW-1133">Transmembrane helix</keyword>
<dbReference type="EMBL" id="CP155447">
    <property type="protein sequence ID" value="XBH01841.1"/>
    <property type="molecule type" value="Genomic_DNA"/>
</dbReference>
<evidence type="ECO:0000256" key="1">
    <source>
        <dbReference type="SAM" id="Phobius"/>
    </source>
</evidence>